<organism evidence="4 5">
    <name type="scientific">Igneacidithiobacillus copahuensis</name>
    <dbReference type="NCBI Taxonomy" id="2724909"/>
    <lineage>
        <taxon>Bacteria</taxon>
        <taxon>Pseudomonadati</taxon>
        <taxon>Pseudomonadota</taxon>
        <taxon>Acidithiobacillia</taxon>
        <taxon>Acidithiobacillales</taxon>
        <taxon>Acidithiobacillaceae</taxon>
        <taxon>Igneacidithiobacillus</taxon>
    </lineage>
</organism>
<gene>
    <name evidence="4" type="ORF">HFQ13_10605</name>
</gene>
<feature type="compositionally biased region" description="Basic and acidic residues" evidence="1">
    <location>
        <begin position="3912"/>
        <end position="3921"/>
    </location>
</feature>
<dbReference type="Pfam" id="PF11171">
    <property type="entry name" value="DUF2958"/>
    <property type="match status" value="1"/>
</dbReference>
<dbReference type="InterPro" id="IPR006935">
    <property type="entry name" value="Helicase/UvrB_N"/>
</dbReference>
<feature type="region of interest" description="Disordered" evidence="1">
    <location>
        <begin position="3880"/>
        <end position="3921"/>
    </location>
</feature>
<feature type="domain" description="Helicase C-terminal" evidence="3">
    <location>
        <begin position="1421"/>
        <end position="1586"/>
    </location>
</feature>
<proteinExistence type="predicted"/>
<feature type="compositionally biased region" description="Acidic residues" evidence="1">
    <location>
        <begin position="1949"/>
        <end position="1961"/>
    </location>
</feature>
<dbReference type="InterPro" id="IPR001650">
    <property type="entry name" value="Helicase_C-like"/>
</dbReference>
<reference evidence="4" key="1">
    <citation type="journal article" date="2021" name="ISME J.">
        <title>Genomic evolution of the class Acidithiobacillia: deep-branching Proteobacteria living in extreme acidic conditions.</title>
        <authorList>
            <person name="Moya-Beltran A."/>
            <person name="Beard S."/>
            <person name="Rojas-Villalobos C."/>
            <person name="Issotta F."/>
            <person name="Gallardo Y."/>
            <person name="Ulloa R."/>
            <person name="Giaveno A."/>
            <person name="Degli Esposti M."/>
            <person name="Johnson D.B."/>
            <person name="Quatrini R."/>
        </authorList>
    </citation>
    <scope>NUCLEOTIDE SEQUENCE</scope>
    <source>
        <strain evidence="4">VAN18-1</strain>
    </source>
</reference>
<comment type="caution">
    <text evidence="4">The sequence shown here is derived from an EMBL/GenBank/DDBJ whole genome shotgun (WGS) entry which is preliminary data.</text>
</comment>
<feature type="compositionally biased region" description="Basic and acidic residues" evidence="1">
    <location>
        <begin position="4417"/>
        <end position="4431"/>
    </location>
</feature>
<dbReference type="Pfam" id="PF07669">
    <property type="entry name" value="Eco57I"/>
    <property type="match status" value="1"/>
</dbReference>
<dbReference type="PROSITE" id="PS51194">
    <property type="entry name" value="HELICASE_CTER"/>
    <property type="match status" value="1"/>
</dbReference>
<dbReference type="CDD" id="cd02440">
    <property type="entry name" value="AdoMet_MTases"/>
    <property type="match status" value="1"/>
</dbReference>
<feature type="region of interest" description="Disordered" evidence="1">
    <location>
        <begin position="3739"/>
        <end position="3777"/>
    </location>
</feature>
<feature type="compositionally biased region" description="Low complexity" evidence="1">
    <location>
        <begin position="3705"/>
        <end position="3714"/>
    </location>
</feature>
<feature type="region of interest" description="Disordered" evidence="1">
    <location>
        <begin position="1940"/>
        <end position="1961"/>
    </location>
</feature>
<dbReference type="Proteomes" id="UP001197378">
    <property type="component" value="Unassembled WGS sequence"/>
</dbReference>
<feature type="compositionally biased region" description="Polar residues" evidence="1">
    <location>
        <begin position="2085"/>
        <end position="2104"/>
    </location>
</feature>
<evidence type="ECO:0000256" key="1">
    <source>
        <dbReference type="SAM" id="MobiDB-lite"/>
    </source>
</evidence>
<dbReference type="GO" id="GO:0003677">
    <property type="term" value="F:DNA binding"/>
    <property type="evidence" value="ECO:0007669"/>
    <property type="project" value="InterPro"/>
</dbReference>
<feature type="compositionally biased region" description="Low complexity" evidence="1">
    <location>
        <begin position="3761"/>
        <end position="3771"/>
    </location>
</feature>
<dbReference type="InterPro" id="IPR014001">
    <property type="entry name" value="Helicase_ATP-bd"/>
</dbReference>
<dbReference type="InterPro" id="IPR021341">
    <property type="entry name" value="DUF2958"/>
</dbReference>
<dbReference type="RefSeq" id="WP_215885696.1">
    <property type="nucleotide sequence ID" value="NZ_JAAXYO010000154.1"/>
</dbReference>
<feature type="region of interest" description="Disordered" evidence="1">
    <location>
        <begin position="1"/>
        <end position="21"/>
    </location>
</feature>
<feature type="region of interest" description="Disordered" evidence="1">
    <location>
        <begin position="4388"/>
        <end position="4431"/>
    </location>
</feature>
<evidence type="ECO:0000259" key="2">
    <source>
        <dbReference type="PROSITE" id="PS51192"/>
    </source>
</evidence>
<dbReference type="GO" id="GO:0005524">
    <property type="term" value="F:ATP binding"/>
    <property type="evidence" value="ECO:0007669"/>
    <property type="project" value="InterPro"/>
</dbReference>
<dbReference type="Pfam" id="PF04851">
    <property type="entry name" value="ResIII"/>
    <property type="match status" value="1"/>
</dbReference>
<dbReference type="PROSITE" id="PS51192">
    <property type="entry name" value="HELICASE_ATP_BIND_1"/>
    <property type="match status" value="1"/>
</dbReference>
<feature type="compositionally biased region" description="Low complexity" evidence="1">
    <location>
        <begin position="2152"/>
        <end position="2165"/>
    </location>
</feature>
<dbReference type="GO" id="GO:0032259">
    <property type="term" value="P:methylation"/>
    <property type="evidence" value="ECO:0007669"/>
    <property type="project" value="InterPro"/>
</dbReference>
<feature type="region of interest" description="Disordered" evidence="1">
    <location>
        <begin position="2141"/>
        <end position="2169"/>
    </location>
</feature>
<feature type="region of interest" description="Disordered" evidence="1">
    <location>
        <begin position="3682"/>
        <end position="3714"/>
    </location>
</feature>
<dbReference type="InterPro" id="IPR052933">
    <property type="entry name" value="DNA_Protect_Modify"/>
</dbReference>
<dbReference type="EMBL" id="JAAXYO010000154">
    <property type="protein sequence ID" value="MBU2788641.1"/>
    <property type="molecule type" value="Genomic_DNA"/>
</dbReference>
<protein>
    <submittedName>
        <fullName evidence="4">DUF2958 domain-containing protein</fullName>
    </submittedName>
</protein>
<dbReference type="InterPro" id="IPR002052">
    <property type="entry name" value="DNA_methylase_N6_adenine_CS"/>
</dbReference>
<dbReference type="InterPro" id="IPR011639">
    <property type="entry name" value="MethylTrfase_TaqI-like_dom"/>
</dbReference>
<dbReference type="SUPFAM" id="SSF52540">
    <property type="entry name" value="P-loop containing nucleoside triphosphate hydrolases"/>
    <property type="match status" value="2"/>
</dbReference>
<accession>A0AAE2YQX9</accession>
<dbReference type="InterPro" id="IPR029063">
    <property type="entry name" value="SAM-dependent_MTases_sf"/>
</dbReference>
<name>A0AAE2YQX9_9PROT</name>
<dbReference type="SUPFAM" id="SSF53335">
    <property type="entry name" value="S-adenosyl-L-methionine-dependent methyltransferases"/>
    <property type="match status" value="1"/>
</dbReference>
<feature type="compositionally biased region" description="Polar residues" evidence="1">
    <location>
        <begin position="3896"/>
        <end position="3905"/>
    </location>
</feature>
<dbReference type="GO" id="GO:0009007">
    <property type="term" value="F:site-specific DNA-methyltransferase (adenine-specific) activity"/>
    <property type="evidence" value="ECO:0007669"/>
    <property type="project" value="UniProtKB-EC"/>
</dbReference>
<dbReference type="PANTHER" id="PTHR41313">
    <property type="entry name" value="ADENINE-SPECIFIC METHYLTRANSFERASE"/>
    <property type="match status" value="1"/>
</dbReference>
<feature type="region of interest" description="Disordered" evidence="1">
    <location>
        <begin position="2550"/>
        <end position="2571"/>
    </location>
</feature>
<dbReference type="PROSITE" id="PS00092">
    <property type="entry name" value="N6_MTASE"/>
    <property type="match status" value="1"/>
</dbReference>
<dbReference type="GO" id="GO:0016787">
    <property type="term" value="F:hydrolase activity"/>
    <property type="evidence" value="ECO:0007669"/>
    <property type="project" value="InterPro"/>
</dbReference>
<dbReference type="Gene3D" id="3.40.50.300">
    <property type="entry name" value="P-loop containing nucleotide triphosphate hydrolases"/>
    <property type="match status" value="2"/>
</dbReference>
<evidence type="ECO:0000313" key="5">
    <source>
        <dbReference type="Proteomes" id="UP001197378"/>
    </source>
</evidence>
<feature type="region of interest" description="Disordered" evidence="1">
    <location>
        <begin position="2066"/>
        <end position="2110"/>
    </location>
</feature>
<keyword evidence="5" id="KW-1185">Reference proteome</keyword>
<dbReference type="SMART" id="SM00487">
    <property type="entry name" value="DEXDc"/>
    <property type="match status" value="1"/>
</dbReference>
<dbReference type="PANTHER" id="PTHR41313:SF1">
    <property type="entry name" value="DNA METHYLASE ADENINE-SPECIFIC DOMAIN-CONTAINING PROTEIN"/>
    <property type="match status" value="1"/>
</dbReference>
<feature type="domain" description="Helicase ATP-binding" evidence="2">
    <location>
        <begin position="936"/>
        <end position="1185"/>
    </location>
</feature>
<dbReference type="InterPro" id="IPR027417">
    <property type="entry name" value="P-loop_NTPase"/>
</dbReference>
<dbReference type="GO" id="GO:0006304">
    <property type="term" value="P:DNA modification"/>
    <property type="evidence" value="ECO:0007669"/>
    <property type="project" value="InterPro"/>
</dbReference>
<evidence type="ECO:0000259" key="3">
    <source>
        <dbReference type="PROSITE" id="PS51194"/>
    </source>
</evidence>
<feature type="compositionally biased region" description="Basic and acidic residues" evidence="1">
    <location>
        <begin position="3682"/>
        <end position="3692"/>
    </location>
</feature>
<evidence type="ECO:0000313" key="4">
    <source>
        <dbReference type="EMBL" id="MBU2788641.1"/>
    </source>
</evidence>
<dbReference type="PRINTS" id="PR00507">
    <property type="entry name" value="N12N6MTFRASE"/>
</dbReference>
<dbReference type="Gene3D" id="3.40.50.150">
    <property type="entry name" value="Vaccinia Virus protein VP39"/>
    <property type="match status" value="1"/>
</dbReference>
<sequence>MGSGIRLEQRDAAGGTGEQGPDFTAVSISRFRGIDLAGLGDYYRSVDGTDGRGQKTKARDNLQAIRTLKTCIVENRAPTAEEQAKIALFYGFGGLPNCFRRPDGTATDGWERLVEETERLLTPEEYASLRKSTLNAHYTSDVVVQAMWSVVGELLQKIDAPKNVSLNFLEPSVGGAAFLSLKPDSIGKVQFTGIELDPMTAAVAKALHPNQKIIEAPFQKVPLTENFDVVIGNPPFGSEKLLDMDRPDLTRIAPNIHGYFFAKSIDALNPGGLAVMVVSRYLLDADTPRHREFRAWMHKHAELLNAVRLPDTAFASTAFTEVVTDVLILQKRHQPLDFTFDSPTQKEVQAWVSERKKALKAADVKVTPSMLIYPIPDYLPEWIQGATLVGLSGETEILANGWFQKYPDKVLGEWSLEGTMYTDKSLTVKSDGEWEKVLPHILDVLEAKPLAIKREEKIHALPMPQLSVEQMGRWTMPYSMFVVPPEVRREAVNVYYHNRFVSPFPNDRVPALEDDLVNGQESVLIGVRLSDKTDWETKTAKPRWDLMTFPASRARIYVAKLEAMIELRDTVRELSDMQLRETQKNTPEMVALRRKMGEQYHRFQKRFGPLRNDANKMLMRNDPSWAMLSSLEAEFEPEITADKAKKTGVPRRPWRVELSEIFHKRTQFPAQRAEHADTAVDALSICMAETGTVDSARLLELTGKDLETIRSELRMGTADALAFVAPDGQWYSRDQWLTGNIGKKIQMLEAAKAQSDEPQIWDTEIAILRDHLPPRIDITQRTVNLEAYWVPEKIMSDFLVHLGASDPQVRRNEFTQKIEVEKLRGDIANWETQDYHLHDLIHAICNHDRIRVMRKYRDMPPVEDQEATALAIEKAEKIQGEWKKWIFADGERVSLLETIYNDTFNVTVPRLYDGQHVGLAGSSREIELRPHQKNFVWRALQSKSVYADHVVGAGKTFATIAAVMEKRRMGQARKPVVVVPNHLVRQWEKDWYRLYPGARILVAGKADMEASNRQTFLAKAAFNDLDAVIMSHSSFNLVPIDTHFYEEYIQQEMDDIEDYIREKKYSKDVSVKELEKSVRAAKDRIERLHAESAKSRDIGCLNFGEIGFDLIVVDEAHEYKNVPYISEMRGVRGMGNPAGSQKAESMMIKSAQARHLGAGIIFLSGTPISNSIAEMYLIQKYMNPEALEERGIRSFDAWVSLFANVEEEFGFTLTGQYKPIRSLASFNNLPELVGMYREYTDVVSQNDIQRLLREHRKRAIPMPRIRGGKAEIVVCPMSPAQRMAVGEEVGASVTGEPEFSEGSILYRLDNLPKRPGPGEDNILVIINDLKKVNLDIRAFDPSYEPEPGESTGKLDVAAKRIHEIYWQWNEDRGTQLVFLDFSTPKKLQKKDQDEVDQKLAALRDADVEDASDEILQKAESAMEWLLERYTKDEIEEFLRVSQGKSVFSAYDDLKAKLVEMGIPANEVAFIHDAHNDELKADLFEAVRHGQVRVLIGSTAKMGPGMNVQDRLVAEHHLDAPYRPTDVEQRIGRIIRQGNQLLKKYGKLEVDILYYVTENSTDAGLWQILETKKKFIDQVRYWDGSRTVFDPDAQALDPAAIKAQASGNEVLLLEVPLRTQVKKLTALRNGFYEEKARQKRNLEHMYSSRQWFIDNEAGIADFQNSLESLYRIFKNAPEIKEDKQDGFIPFGINGRLLNVREFREELMRAVQKVERSSSAITRVGFVNGLQVDLYQRYVGGDVQFIITKDEHGDKLRVESTAFDPNGAHVNYVQRFQNAIEKNLDYAAKKRAEQKELDDRIPKIVESLEQSFEREEELDIAMERHALAERLLRMRIRNFDDLENRLASFYLKEMTPAQKIVSPGDTPPADGGASVVVPAGEHAQYTPEQVKEAEKKARAFIRKFHEMFARPPLTHEIIEILQKTGMSKAKVDALVESVGLASNTEVQPAQQEEDLGEETDLQPDDVIPAERSASGEQENIGAPNVLPDDALPIATEQPVAPEQPVVIRDVVAQPSGAMLDMLDTADGVPLPGLEGLPNAVSQGRRNRVSTPVNQASLFDDLFAEPVATSEQPDAQAQPAVQEHPDAQVQQETPNPSSVMEQPTATVQKDESKDLKDAIVDTLAAKDFRPEALRDRIIVQAVGDERSPAGSRPVAPAQPDASAQPAAQENPDVVRFDPSATVPIPAPAVEYGQLPDGMRGKIAENDWPLLSPAVQRMALQFFLEMKQDWPDVWVDEARIAMDRRNDAWRLDFRFMNKEATDAHAINMEPGVQVFIAGIVDDHKNPGAARIISGRATVSPQDHAMEIHFAEWVQKQEGRGWESVTKWGDRDKRFGYEQWRAPGTFDPVESLADLGKRWIDEASGRVVRLLVEVDTSRNTERQQMELFAHLDALRRDHPGVLFHAVVRNGTDKVIATTENELDRLNALAGKIAPHVDHVRQSNETLYSDTLDKEVIHADAVFFAGLRREHSYGATGKHYTKLDRIAQNKPTWLFLENSIGRSNKELDGEFLERIQLAQAVSNLPGAALQAAVTPAEATTAARPAEATTAAALQAAALQESDQTPGAGQLQDVGNAFGKPDDLIPPDVLQEKIPEALRDLVRNDIAVLHTVFPDVTYRNVNVRNRPSVDQRVQVELSNAQNEAIELNYALRPNDGGPDEIVSRTITLNDIVAYRRNDRLYEWVARLDAVGMGDRLDRANALSEPHSTVNGVSTVILSAILGRQELDTLRRLRGLKPMNILMTVMLSDVDVPHYWENLQKSLHDSLENLRTWKKEFPENPLQINAYLLDGNDMEHLEEISERYEQVEKLLKSVADVVVPVTINGRSVRMLLEESDAVMMVGSAPIKDDRQGKKLSEWVGRRFREENAKYNRPTWHFTNDQTVRLINEKLVDPMRSNFRGKATDNERLSENLKKLDLELDFSATLDAAVVEHIGIHAPVVLAQAKNTGNTFEQFMQGSLMGAVSNALLELADDPSRGMVRRLAINLLQNQDGMTGYREKIGRMIFDAQRAGHAPATESPAEASTNDDDDEIRFTTVAIIPTRAGVLAVPENPDLPAYLAGTGYIADGENATDSPAGHVTENNGATLRDVPPAVLAFLPSSQIEITRLGLRGEEADFFWDKMQELRDIIEKMPKLYATDGQKDRTIAFLHYFLGDAHWYVMELDKTEQHQAFGLADLGVGFPELGYFDLRAVVAAGAEMDYHFAPRTLRELKLEAGEDLAPETVPESVVATSMGVPIPDVLQAWVSEVQRERWTAIWNEGSEIDRDLLQARLHRMADWLEAPLPVSEAQRQLLDGRVGITLRSEGLDLHWMLSGLNADGITAYGMRLQGDQEAVLGRVDLRVARQEAPIVVDLTEPGPLRAVLRDIALPPEAVTFADDQRQVFYRGGQRDSQIPDIQSIEEIWEYETDTLNNSILITQEAIDNEYLKLPPVRSLQWLTIGKEEASEYGAVHEVIVNDPVILLRDPNGGVLVAEREQLDDAMARMDAEADANVSVTSTEIAATESTPQIFAGLMEPDHDDMANQDAKQEQVPVSENRLPVPQWPADDRTYESKMKKAAKLALDTGEIMSVEDMAIAVFHKHGIKTSGNFVPPVVEAVRNMDIGYLRSLIGHNSGNPASQEIFERMTGVKLGKTQKNRVRQLDEWAGIDHEQRADMVNQKPEELPITPEQQEALNHLFGLPSQQESVISLPAKEETVPTERSRLGQKTLGPDETHTAATGSAGAKATETVMEAAMDAGQSAIDAPAEKNGNLAAPMEQGGSIMPDSSVPSLQESPASAPAARQSREIGPDDRVVELRLWPLHENINRMNVPIWVKPEQVQRWCLVAVLQDKWEIPYYFPENVDYAKVLESVKKRLEKYPGCVLRDLSLPDAQDPSPKNDIMKMPDAPVSKAVASNPWDSLAPPPQEPSTAAESTQSPIASPAKAEEKAEEQIQKPLVESVPLAGEQPVNDPQEALRKLGITRVWDRPQGEQKVDERYIQRILQFPQTQKGISEERAVQWLSEAQRVSQQAMEMMAPYMRRDPRLRAKWEGRDEVMFLIDHAMKITGSQIAHDVNHPQAAGKRMMLGVIPFAPTPDMIRGHVLEDHILDLTMEKFGLQPFQAMMDLLKNPDIGAKLEMPLIGMSPDLVLWESPEHLHIVDAKSPLKIPVTPSRDYVAQLHAYTAWVRAMLQPAFSMNPATVRIDMHLAWFDLAKQDVLIRQVQEIPGHADALIKTAKGIQDVVMQGMIPEERMDRVRVNVELTPEIQRDVEALVRIRAMEQVIEDTKKTWSNDLRNRMGSDPDAWPKIPQEISGGSIRTTWARGVREDKAIELLSSQGIPRDQVETPVYDTEAMVKALEQSGINPNQFVIERKLDTSKILTVMEAYNLPKSEVIEATPSIVPKVTNEMYAQALQDAHAHMPVKGGPADSNGPADGNLAGGSLANGKSPADSRKVLTDSDGMRP</sequence>